<evidence type="ECO:0000313" key="1">
    <source>
        <dbReference type="EMBL" id="KIL79454.1"/>
    </source>
</evidence>
<dbReference type="Proteomes" id="UP000031982">
    <property type="component" value="Unassembled WGS sequence"/>
</dbReference>
<keyword evidence="2" id="KW-1185">Reference proteome</keyword>
<sequence>MLVEKVPIHTKPRALGDERKEPVKLRLSAHFAERLFIFWVEWRKTAE</sequence>
<protein>
    <submittedName>
        <fullName evidence="1">Uncharacterized protein</fullName>
    </submittedName>
</protein>
<organism evidence="1 2">
    <name type="scientific">Bacillus badius</name>
    <dbReference type="NCBI Taxonomy" id="1455"/>
    <lineage>
        <taxon>Bacteria</taxon>
        <taxon>Bacillati</taxon>
        <taxon>Bacillota</taxon>
        <taxon>Bacilli</taxon>
        <taxon>Bacillales</taxon>
        <taxon>Bacillaceae</taxon>
        <taxon>Pseudobacillus</taxon>
    </lineage>
</organism>
<accession>A0ABR5AXI7</accession>
<comment type="caution">
    <text evidence="1">The sequence shown here is derived from an EMBL/GenBank/DDBJ whole genome shotgun (WGS) entry which is preliminary data.</text>
</comment>
<reference evidence="1 2" key="1">
    <citation type="submission" date="2015-01" db="EMBL/GenBank/DDBJ databases">
        <title>Genome Assembly of Bacillus badius MTCC 1458.</title>
        <authorList>
            <person name="Verma A."/>
            <person name="Khatri I."/>
            <person name="Mual P."/>
            <person name="Subramanian S."/>
            <person name="Krishnamurthi S."/>
        </authorList>
    </citation>
    <scope>NUCLEOTIDE SEQUENCE [LARGE SCALE GENOMIC DNA]</scope>
    <source>
        <strain evidence="1 2">MTCC 1458</strain>
    </source>
</reference>
<dbReference type="EMBL" id="JXLP01000003">
    <property type="protein sequence ID" value="KIL79454.1"/>
    <property type="molecule type" value="Genomic_DNA"/>
</dbReference>
<proteinExistence type="predicted"/>
<evidence type="ECO:0000313" key="2">
    <source>
        <dbReference type="Proteomes" id="UP000031982"/>
    </source>
</evidence>
<name>A0ABR5AXI7_BACBA</name>
<gene>
    <name evidence="1" type="ORF">SD77_3320</name>
</gene>